<accession>A0A5N6N3T8</accession>
<dbReference type="AlphaFoldDB" id="A0A5N6N3T8"/>
<organism evidence="2 3">
    <name type="scientific">Mikania micrantha</name>
    <name type="common">bitter vine</name>
    <dbReference type="NCBI Taxonomy" id="192012"/>
    <lineage>
        <taxon>Eukaryota</taxon>
        <taxon>Viridiplantae</taxon>
        <taxon>Streptophyta</taxon>
        <taxon>Embryophyta</taxon>
        <taxon>Tracheophyta</taxon>
        <taxon>Spermatophyta</taxon>
        <taxon>Magnoliopsida</taxon>
        <taxon>eudicotyledons</taxon>
        <taxon>Gunneridae</taxon>
        <taxon>Pentapetalae</taxon>
        <taxon>asterids</taxon>
        <taxon>campanulids</taxon>
        <taxon>Asterales</taxon>
        <taxon>Asteraceae</taxon>
        <taxon>Asteroideae</taxon>
        <taxon>Heliantheae alliance</taxon>
        <taxon>Eupatorieae</taxon>
        <taxon>Mikania</taxon>
    </lineage>
</organism>
<dbReference type="EMBL" id="SZYD01000013">
    <property type="protein sequence ID" value="KAD4384939.1"/>
    <property type="molecule type" value="Genomic_DNA"/>
</dbReference>
<dbReference type="OrthoDB" id="1730394at2759"/>
<feature type="compositionally biased region" description="Basic and acidic residues" evidence="1">
    <location>
        <begin position="307"/>
        <end position="316"/>
    </location>
</feature>
<reference evidence="2 3" key="1">
    <citation type="submission" date="2019-05" db="EMBL/GenBank/DDBJ databases">
        <title>Mikania micrantha, genome provides insights into the molecular mechanism of rapid growth.</title>
        <authorList>
            <person name="Liu B."/>
        </authorList>
    </citation>
    <scope>NUCLEOTIDE SEQUENCE [LARGE SCALE GENOMIC DNA]</scope>
    <source>
        <strain evidence="2">NLD-2019</strain>
        <tissue evidence="2">Leaf</tissue>
    </source>
</reference>
<name>A0A5N6N3T8_9ASTR</name>
<sequence>MGCGKSKHAVETATTVVKSSTHADGTKQTTATTKTAKETSESSLMQKQVQTKCLSIEDEKKEATIPKVDPCDVVKTEDVALTLGESIEKSADDVKVKESDPTDNVVPALIENAGKAVEVVEDDEKVKDLGSSDATVVNTDNVIPTSSNDDVGITKVVKEDEGNKESTLKADTTTKIDNLPPVEELKTKEFNQTYDNKTKTEFMTPTSEDVVGAFEVGKGSTEVKDSNEESIVTAISDEKPMITIDSSSNPKDNNLKVEEKKPVSLAVESTKVEAKKEEDLKVKVDMTKAKITPATETEKVSTASKANVEEAQEKEP</sequence>
<keyword evidence="3" id="KW-1185">Reference proteome</keyword>
<evidence type="ECO:0000313" key="3">
    <source>
        <dbReference type="Proteomes" id="UP000326396"/>
    </source>
</evidence>
<comment type="caution">
    <text evidence="2">The sequence shown here is derived from an EMBL/GenBank/DDBJ whole genome shotgun (WGS) entry which is preliminary data.</text>
</comment>
<protein>
    <submittedName>
        <fullName evidence="2">Uncharacterized protein</fullName>
    </submittedName>
</protein>
<proteinExistence type="predicted"/>
<feature type="region of interest" description="Disordered" evidence="1">
    <location>
        <begin position="293"/>
        <end position="316"/>
    </location>
</feature>
<dbReference type="Proteomes" id="UP000326396">
    <property type="component" value="Linkage Group LG3"/>
</dbReference>
<feature type="compositionally biased region" description="Polar residues" evidence="1">
    <location>
        <begin position="12"/>
        <end position="23"/>
    </location>
</feature>
<feature type="region of interest" description="Disordered" evidence="1">
    <location>
        <begin position="1"/>
        <end position="46"/>
    </location>
</feature>
<gene>
    <name evidence="2" type="ORF">E3N88_25107</name>
</gene>
<evidence type="ECO:0000313" key="2">
    <source>
        <dbReference type="EMBL" id="KAD4384939.1"/>
    </source>
</evidence>
<evidence type="ECO:0000256" key="1">
    <source>
        <dbReference type="SAM" id="MobiDB-lite"/>
    </source>
</evidence>